<evidence type="ECO:0000256" key="8">
    <source>
        <dbReference type="ARBA" id="ARBA00023065"/>
    </source>
</evidence>
<feature type="disulfide bond" evidence="13">
    <location>
        <begin position="463"/>
        <end position="541"/>
    </location>
</feature>
<dbReference type="PROSITE" id="PS00207">
    <property type="entry name" value="TRANSFERRIN_LIKE_3"/>
    <property type="match status" value="1"/>
</dbReference>
<dbReference type="Pfam" id="PF00405">
    <property type="entry name" value="Transferrin"/>
    <property type="match status" value="2"/>
</dbReference>
<feature type="binding site" evidence="11">
    <location>
        <position position="471"/>
    </location>
    <ligand>
        <name>hydrogencarbonate</name>
        <dbReference type="ChEBI" id="CHEBI:17544"/>
        <label>1</label>
    </ligand>
</feature>
<feature type="domain" description="Transferrin-like" evidence="15">
    <location>
        <begin position="21"/>
        <end position="339"/>
    </location>
</feature>
<evidence type="ECO:0000256" key="7">
    <source>
        <dbReference type="ARBA" id="ARBA00023004"/>
    </source>
</evidence>
<feature type="binding site" evidence="12">
    <location>
        <position position="603"/>
    </location>
    <ligand>
        <name>Fe(3+)</name>
        <dbReference type="ChEBI" id="CHEBI:29034"/>
        <label>1</label>
    </ligand>
</feature>
<accession>Q1EL70</accession>
<evidence type="ECO:0000256" key="14">
    <source>
        <dbReference type="SAM" id="SignalP"/>
    </source>
</evidence>
<evidence type="ECO:0000256" key="13">
    <source>
        <dbReference type="PIRSR" id="PIRSR002549-4"/>
    </source>
</evidence>
<dbReference type="GO" id="GO:0046872">
    <property type="term" value="F:metal ion binding"/>
    <property type="evidence" value="ECO:0007669"/>
    <property type="project" value="UniProtKB-KW"/>
</dbReference>
<dbReference type="SMART" id="SM00094">
    <property type="entry name" value="TR_FER"/>
    <property type="match status" value="2"/>
</dbReference>
<dbReference type="GO" id="GO:0005615">
    <property type="term" value="C:extracellular space"/>
    <property type="evidence" value="ECO:0007669"/>
    <property type="project" value="InterPro"/>
</dbReference>
<feature type="binding site" evidence="12">
    <location>
        <position position="261"/>
    </location>
    <ligand>
        <name>Fe(3+)</name>
        <dbReference type="ChEBI" id="CHEBI:29034"/>
        <label>1</label>
    </ligand>
</feature>
<gene>
    <name evidence="16" type="primary">trfe</name>
</gene>
<dbReference type="PROSITE" id="PS51408">
    <property type="entry name" value="TRANSFERRIN_LIKE_4"/>
    <property type="match status" value="2"/>
</dbReference>
<feature type="binding site" evidence="11">
    <location>
        <position position="128"/>
    </location>
    <ligand>
        <name>hydrogencarbonate</name>
        <dbReference type="ChEBI" id="CHEBI:17544"/>
        <label>1</label>
    </ligand>
</feature>
<dbReference type="GO" id="GO:0005886">
    <property type="term" value="C:plasma membrane"/>
    <property type="evidence" value="ECO:0007669"/>
    <property type="project" value="TreeGrafter"/>
</dbReference>
<feature type="disulfide bond" evidence="13">
    <location>
        <begin position="34"/>
        <end position="49"/>
    </location>
</feature>
<feature type="disulfide bond" evidence="13">
    <location>
        <begin position="363"/>
        <end position="376"/>
    </location>
</feature>
<feature type="binding site" evidence="11">
    <location>
        <position position="135"/>
    </location>
    <ligand>
        <name>hydrogencarbonate</name>
        <dbReference type="ChEBI" id="CHEBI:17544"/>
        <label>1</label>
    </ligand>
</feature>
<dbReference type="InterPro" id="IPR016357">
    <property type="entry name" value="Transferrin"/>
</dbReference>
<sequence>MKRIFQATIGLLALCLVTHAVKWCTVSDAEQAKCMDLQTCLKGNITMHCVKKTSYHDCIQAIANSEADAISLDGGLIYDAGLAPYHLKPIAAEVYGEECATSYYTVAVVKKGTVNSLSDLRGKKSCHTGFGRSAGWNVPIGILLEKGYMQWAGAANEPIQKAVARFFLASCVPGVPNEPSLCRLCIGEGEAKCSASDPYAGYSGALRCLMDGVGDVAFVKQETVLSLSEEERNKYELLCYDGTKRPVEQYRSCNLARVPAHAVVARSDGHIDEIWELISTLQKRYPKGTQGTCQFFGSSHGKDLMCKDSAMKFIRVPLKVDTQLYLGPQYLAAIQNVRKERPAPDTTNRVRWCTVGKNEKAKCDTWSAVSGGAIECAVADNTEDAIVKILKGEADAMSLDGGLIYVAGECGLVPVASEITDQRDIEACRSEGTQIRGTYVAVAVVKKSNRKITWKNLRGKKSCHTGRDRTAGWNIPMGMIINETGITDVDHFFSEGCAPGSPPESPLCSLCVGSGSSISDQYKCAPNSHELYYGYTGAFRCLVEKGDVCFVKGTTVPENTNGNNQEAWASKLKSEDFELLCRNGERRPITSSSDCNLGQAPPHGVVAHPDRADLVRRVMNDQEALFGSKGSQKDIFQMFQPDPKNKDLLFKDRTICLGKVKKGATYRDLLGSDYVDAISPIKKISPSALVEACRFHQHVCSSS</sequence>
<dbReference type="InterPro" id="IPR001156">
    <property type="entry name" value="Transferrin-like_dom"/>
</dbReference>
<feature type="binding site" evidence="11">
    <location>
        <position position="469"/>
    </location>
    <ligand>
        <name>hydrogencarbonate</name>
        <dbReference type="ChEBI" id="CHEBI:17544"/>
        <label>1</label>
    </ligand>
</feature>
<keyword evidence="5 10" id="KW-0479">Metal-binding</keyword>
<organism evidence="16">
    <name type="scientific">Eublepharis macularius</name>
    <name type="common">Leopard gecko</name>
    <name type="synonym">Cyrtodactylus macularius</name>
    <dbReference type="NCBI Taxonomy" id="481883"/>
    <lineage>
        <taxon>Eukaryota</taxon>
        <taxon>Metazoa</taxon>
        <taxon>Chordata</taxon>
        <taxon>Craniata</taxon>
        <taxon>Vertebrata</taxon>
        <taxon>Euteleostomi</taxon>
        <taxon>Lepidosauria</taxon>
        <taxon>Squamata</taxon>
        <taxon>Bifurcata</taxon>
        <taxon>Gekkota</taxon>
        <taxon>Eublepharidae</taxon>
        <taxon>Eublepharinae</taxon>
        <taxon>Eublepharis</taxon>
    </lineage>
</organism>
<evidence type="ECO:0000256" key="5">
    <source>
        <dbReference type="ARBA" id="ARBA00022723"/>
    </source>
</evidence>
<reference evidence="16" key="1">
    <citation type="journal article" date="2007" name="Gene">
        <title>Reptilian transferrins: evolution of disulphide bridges and conservation of iron-binding center.</title>
        <authorList>
            <person name="Ciuraszkiewicz J."/>
            <person name="Biczycki M."/>
            <person name="Maluta A."/>
            <person name="Martin S."/>
            <person name="Watorek W."/>
            <person name="Olczak M."/>
        </authorList>
    </citation>
    <scope>NUCLEOTIDE SEQUENCE</scope>
    <source>
        <tissue evidence="16">Liver</tissue>
    </source>
</reference>
<dbReference type="FunFam" id="3.40.190.10:FF:000095">
    <property type="entry name" value="Lactotransferrin"/>
    <property type="match status" value="2"/>
</dbReference>
<feature type="disulfide bond" evidence="13">
    <location>
        <begin position="126"/>
        <end position="208"/>
    </location>
</feature>
<keyword evidence="3 10" id="KW-0410">Iron transport</keyword>
<feature type="binding site" evidence="11">
    <location>
        <position position="472"/>
    </location>
    <ligand>
        <name>hydrogencarbonate</name>
        <dbReference type="ChEBI" id="CHEBI:17544"/>
        <label>1</label>
    </ligand>
</feature>
<feature type="disulfide bond" evidence="13">
    <location>
        <begin position="182"/>
        <end position="193"/>
    </location>
</feature>
<dbReference type="PRINTS" id="PR00422">
    <property type="entry name" value="TRANSFERRIN"/>
</dbReference>
<feature type="binding site" evidence="12">
    <location>
        <position position="103"/>
    </location>
    <ligand>
        <name>Fe(3+)</name>
        <dbReference type="ChEBI" id="CHEBI:29034"/>
        <label>1</label>
    </ligand>
</feature>
<feature type="signal peptide" evidence="14">
    <location>
        <begin position="1"/>
        <end position="20"/>
    </location>
</feature>
<dbReference type="GO" id="GO:0006826">
    <property type="term" value="P:iron ion transport"/>
    <property type="evidence" value="ECO:0007669"/>
    <property type="project" value="UniProtKB-KW"/>
</dbReference>
<comment type="similarity">
    <text evidence="10">Belongs to the transferrin family.</text>
</comment>
<keyword evidence="6" id="KW-0677">Repeat</keyword>
<feature type="binding site" evidence="11">
    <location>
        <position position="465"/>
    </location>
    <ligand>
        <name>hydrogencarbonate</name>
        <dbReference type="ChEBI" id="CHEBI:17544"/>
        <label>1</label>
    </ligand>
</feature>
<evidence type="ECO:0000256" key="6">
    <source>
        <dbReference type="ARBA" id="ARBA00022737"/>
    </source>
</evidence>
<evidence type="ECO:0000259" key="15">
    <source>
        <dbReference type="PROSITE" id="PS51408"/>
    </source>
</evidence>
<dbReference type="PIRSF" id="PIRSF002549">
    <property type="entry name" value="Transferrin"/>
    <property type="match status" value="1"/>
</dbReference>
<dbReference type="SUPFAM" id="SSF53850">
    <property type="entry name" value="Periplasmic binding protein-like II"/>
    <property type="match status" value="2"/>
</dbReference>
<dbReference type="MEROPS" id="S60.001"/>
<feature type="disulfide bond" evidence="13">
    <location>
        <begin position="497"/>
        <end position="511"/>
    </location>
</feature>
<dbReference type="GO" id="GO:0055037">
    <property type="term" value="C:recycling endosome"/>
    <property type="evidence" value="ECO:0007669"/>
    <property type="project" value="TreeGrafter"/>
</dbReference>
<evidence type="ECO:0000256" key="9">
    <source>
        <dbReference type="ARBA" id="ARBA00023157"/>
    </source>
</evidence>
<feature type="disulfide bond" evidence="13">
    <location>
        <begin position="239"/>
        <end position="253"/>
    </location>
</feature>
<dbReference type="PANTHER" id="PTHR11485">
    <property type="entry name" value="TRANSFERRIN"/>
    <property type="match status" value="1"/>
</dbReference>
<dbReference type="PANTHER" id="PTHR11485:SF31">
    <property type="entry name" value="SEROTRANSFERRIN"/>
    <property type="match status" value="1"/>
</dbReference>
<feature type="disulfide bond" evidence="13">
    <location>
        <begin position="410"/>
        <end position="693"/>
    </location>
</feature>
<dbReference type="EMBL" id="AM262320">
    <property type="protein sequence ID" value="CAK18227.1"/>
    <property type="molecule type" value="mRNA"/>
</dbReference>
<feature type="binding site" evidence="12">
    <location>
        <position position="73"/>
    </location>
    <ligand>
        <name>Fe(3+)</name>
        <dbReference type="ChEBI" id="CHEBI:29034"/>
        <label>1</label>
    </ligand>
</feature>
<feature type="binding site" evidence="12">
    <location>
        <position position="202"/>
    </location>
    <ligand>
        <name>Fe(3+)</name>
        <dbReference type="ChEBI" id="CHEBI:29034"/>
        <label>1</label>
    </ligand>
</feature>
<proteinExistence type="evidence at transcript level"/>
<feature type="disulfide bond" evidence="13">
    <location>
        <begin position="171"/>
        <end position="185"/>
    </location>
</feature>
<feature type="binding site" evidence="12">
    <location>
        <position position="535"/>
    </location>
    <ligand>
        <name>Fe(3+)</name>
        <dbReference type="ChEBI" id="CHEBI:29034"/>
        <label>2</label>
    </ligand>
</feature>
<evidence type="ECO:0000256" key="12">
    <source>
        <dbReference type="PIRSR" id="PIRSR002549-3"/>
    </source>
</evidence>
<dbReference type="Gene3D" id="3.40.190.10">
    <property type="entry name" value="Periplasmic binding protein-like II"/>
    <property type="match status" value="4"/>
</dbReference>
<feature type="chain" id="PRO_5004188669" evidence="14">
    <location>
        <begin position="21"/>
        <end position="703"/>
    </location>
</feature>
<feature type="binding site" evidence="11">
    <location>
        <position position="134"/>
    </location>
    <ligand>
        <name>hydrogencarbonate</name>
        <dbReference type="ChEBI" id="CHEBI:17544"/>
        <label>1</label>
    </ligand>
</feature>
<feature type="disulfide bond" evidence="13">
    <location>
        <begin position="581"/>
        <end position="595"/>
    </location>
</feature>
<evidence type="ECO:0000256" key="3">
    <source>
        <dbReference type="ARBA" id="ARBA00022496"/>
    </source>
</evidence>
<feature type="binding site" evidence="12">
    <location>
        <position position="439"/>
    </location>
    <ligand>
        <name>Fe(3+)</name>
        <dbReference type="ChEBI" id="CHEBI:29034"/>
        <label>1</label>
    </ligand>
</feature>
<name>Q1EL70_EUBMA</name>
<evidence type="ECO:0000256" key="10">
    <source>
        <dbReference type="PIRNR" id="PIRNR002549"/>
    </source>
</evidence>
<feature type="binding site" evidence="11">
    <location>
        <position position="132"/>
    </location>
    <ligand>
        <name>hydrogencarbonate</name>
        <dbReference type="ChEBI" id="CHEBI:17544"/>
        <label>1</label>
    </ligand>
</feature>
<feature type="binding site" evidence="12">
    <location>
        <position position="400"/>
    </location>
    <ligand>
        <name>Fe(3+)</name>
        <dbReference type="ChEBI" id="CHEBI:29034"/>
        <label>1</label>
    </ligand>
</feature>
<keyword evidence="7 10" id="KW-0408">Iron</keyword>
<keyword evidence="4" id="KW-0964">Secreted</keyword>
<evidence type="ECO:0000256" key="4">
    <source>
        <dbReference type="ARBA" id="ARBA00022525"/>
    </source>
</evidence>
<feature type="disulfide bond" evidence="13">
    <location>
        <begin position="24"/>
        <end position="58"/>
    </location>
</feature>
<evidence type="ECO:0000256" key="2">
    <source>
        <dbReference type="ARBA" id="ARBA00022448"/>
    </source>
</evidence>
<dbReference type="GO" id="GO:0019731">
    <property type="term" value="P:antibacterial humoral response"/>
    <property type="evidence" value="ECO:0007669"/>
    <property type="project" value="TreeGrafter"/>
</dbReference>
<keyword evidence="2 10" id="KW-0813">Transport</keyword>
<keyword evidence="9 13" id="KW-1015">Disulfide bond</keyword>
<evidence type="ECO:0000256" key="1">
    <source>
        <dbReference type="ARBA" id="ARBA00004613"/>
    </source>
</evidence>
<feature type="domain" description="Transferrin-like" evidence="15">
    <location>
        <begin position="350"/>
        <end position="683"/>
    </location>
</feature>
<feature type="disulfide bond" evidence="13">
    <location>
        <begin position="508"/>
        <end position="524"/>
    </location>
</feature>
<keyword evidence="14" id="KW-0732">Signal</keyword>
<keyword evidence="8 10" id="KW-0406">Ion transport</keyword>
<evidence type="ECO:0000256" key="11">
    <source>
        <dbReference type="PIRSR" id="PIRSR002549-2"/>
    </source>
</evidence>
<dbReference type="InterPro" id="IPR018195">
    <property type="entry name" value="Transferrin_Fe_BS"/>
</dbReference>
<dbReference type="GO" id="GO:0005769">
    <property type="term" value="C:early endosome"/>
    <property type="evidence" value="ECO:0007669"/>
    <property type="project" value="TreeGrafter"/>
</dbReference>
<evidence type="ECO:0000313" key="16">
    <source>
        <dbReference type="EMBL" id="CAK18227.1"/>
    </source>
</evidence>
<protein>
    <submittedName>
        <fullName evidence="16">Transferrin</fullName>
    </submittedName>
</protein>
<comment type="subcellular location">
    <subcellularLocation>
        <location evidence="1">Secreted</location>
    </subcellularLocation>
</comment>
<dbReference type="PROSITE" id="PS00205">
    <property type="entry name" value="TRANSFERRIN_LIKE_1"/>
    <property type="match status" value="1"/>
</dbReference>
<dbReference type="AlphaFoldDB" id="Q1EL70"/>
<dbReference type="PROSITE" id="PS00206">
    <property type="entry name" value="TRANSFERRIN_LIKE_2"/>
    <property type="match status" value="1"/>
</dbReference>